<name>A0A161PRU0_BDEBC</name>
<dbReference type="EMBL" id="LUKD01000005">
    <property type="protein sequence ID" value="KYG65168.1"/>
    <property type="molecule type" value="Genomic_DNA"/>
</dbReference>
<evidence type="ECO:0000313" key="2">
    <source>
        <dbReference type="EMBL" id="KYG65168.1"/>
    </source>
</evidence>
<dbReference type="AlphaFoldDB" id="A0A161PRU0"/>
<accession>A0A161PRU0</accession>
<gene>
    <name evidence="2" type="ORF">AZI87_11405</name>
</gene>
<protein>
    <submittedName>
        <fullName evidence="2">Uncharacterized protein</fullName>
    </submittedName>
</protein>
<comment type="caution">
    <text evidence="2">The sequence shown here is derived from an EMBL/GenBank/DDBJ whole genome shotgun (WGS) entry which is preliminary data.</text>
</comment>
<evidence type="ECO:0000313" key="3">
    <source>
        <dbReference type="Proteomes" id="UP000075799"/>
    </source>
</evidence>
<reference evidence="2 3" key="1">
    <citation type="submission" date="2016-03" db="EMBL/GenBank/DDBJ databases">
        <authorList>
            <person name="Ploux O."/>
        </authorList>
    </citation>
    <scope>NUCLEOTIDE SEQUENCE [LARGE SCALE GENOMIC DNA]</scope>
    <source>
        <strain evidence="2 3">EC13</strain>
    </source>
</reference>
<dbReference type="OrthoDB" id="5297057at2"/>
<proteinExistence type="predicted"/>
<dbReference type="RefSeq" id="WP_063207009.1">
    <property type="nucleotide sequence ID" value="NZ_LUKD01000005.1"/>
</dbReference>
<feature type="signal peptide" evidence="1">
    <location>
        <begin position="1"/>
        <end position="17"/>
    </location>
</feature>
<sequence length="112" mass="12198">MKKIILVSLLVSTAAQAQLVTSNAAALEGLKDARKQLEVKTENSILEKLEAARLEDERNRRQQFESLNFSVVNDGTSSYNHAPAQAPAVAAPGYVPSEVQQNNTQAVQTVNY</sequence>
<evidence type="ECO:0000256" key="1">
    <source>
        <dbReference type="SAM" id="SignalP"/>
    </source>
</evidence>
<organism evidence="2 3">
    <name type="scientific">Bdellovibrio bacteriovorus</name>
    <dbReference type="NCBI Taxonomy" id="959"/>
    <lineage>
        <taxon>Bacteria</taxon>
        <taxon>Pseudomonadati</taxon>
        <taxon>Bdellovibrionota</taxon>
        <taxon>Bdellovibrionia</taxon>
        <taxon>Bdellovibrionales</taxon>
        <taxon>Pseudobdellovibrionaceae</taxon>
        <taxon>Bdellovibrio</taxon>
    </lineage>
</organism>
<keyword evidence="1" id="KW-0732">Signal</keyword>
<dbReference type="Proteomes" id="UP000075799">
    <property type="component" value="Unassembled WGS sequence"/>
</dbReference>
<feature type="chain" id="PRO_5007824956" evidence="1">
    <location>
        <begin position="18"/>
        <end position="112"/>
    </location>
</feature>